<organism evidence="1">
    <name type="scientific">marine metagenome</name>
    <dbReference type="NCBI Taxonomy" id="408172"/>
    <lineage>
        <taxon>unclassified sequences</taxon>
        <taxon>metagenomes</taxon>
        <taxon>ecological metagenomes</taxon>
    </lineage>
</organism>
<reference evidence="1" key="1">
    <citation type="submission" date="2018-05" db="EMBL/GenBank/DDBJ databases">
        <authorList>
            <person name="Lanie J.A."/>
            <person name="Ng W.-L."/>
            <person name="Kazmierczak K.M."/>
            <person name="Andrzejewski T.M."/>
            <person name="Davidsen T.M."/>
            <person name="Wayne K.J."/>
            <person name="Tettelin H."/>
            <person name="Glass J.I."/>
            <person name="Rusch D."/>
            <person name="Podicherti R."/>
            <person name="Tsui H.-C.T."/>
            <person name="Winkler M.E."/>
        </authorList>
    </citation>
    <scope>NUCLEOTIDE SEQUENCE</scope>
</reference>
<accession>A0A382T416</accession>
<gene>
    <name evidence="1" type="ORF">METZ01_LOCUS369660</name>
</gene>
<evidence type="ECO:0000313" key="1">
    <source>
        <dbReference type="EMBL" id="SVD16806.1"/>
    </source>
</evidence>
<feature type="non-terminal residue" evidence="1">
    <location>
        <position position="26"/>
    </location>
</feature>
<name>A0A382T416_9ZZZZ</name>
<feature type="non-terminal residue" evidence="1">
    <location>
        <position position="1"/>
    </location>
</feature>
<dbReference type="AlphaFoldDB" id="A0A382T416"/>
<sequence length="26" mass="2723">VKLKILGHLVLIVAALSHGEALTQAQ</sequence>
<dbReference type="EMBL" id="UINC01133714">
    <property type="protein sequence ID" value="SVD16806.1"/>
    <property type="molecule type" value="Genomic_DNA"/>
</dbReference>
<proteinExistence type="predicted"/>
<protein>
    <submittedName>
        <fullName evidence="1">Uncharacterized protein</fullName>
    </submittedName>
</protein>